<dbReference type="OrthoDB" id="142769at2"/>
<dbReference type="InterPro" id="IPR017972">
    <property type="entry name" value="Cyt_P450_CS"/>
</dbReference>
<name>E5XTH6_SEGRC</name>
<evidence type="ECO:0008006" key="11">
    <source>
        <dbReference type="Google" id="ProtNLM"/>
    </source>
</evidence>
<comment type="caution">
    <text evidence="9">The sequence shown here is derived from an EMBL/GenBank/DDBJ whole genome shotgun (WGS) entry which is preliminary data.</text>
</comment>
<evidence type="ECO:0000256" key="3">
    <source>
        <dbReference type="ARBA" id="ARBA00022617"/>
    </source>
</evidence>
<evidence type="ECO:0000256" key="4">
    <source>
        <dbReference type="ARBA" id="ARBA00022723"/>
    </source>
</evidence>
<evidence type="ECO:0000256" key="1">
    <source>
        <dbReference type="ARBA" id="ARBA00001971"/>
    </source>
</evidence>
<evidence type="ECO:0000256" key="5">
    <source>
        <dbReference type="ARBA" id="ARBA00023002"/>
    </source>
</evidence>
<dbReference type="FunFam" id="1.10.630.10:FF:000018">
    <property type="entry name" value="Cytochrome P450 monooxygenase"/>
    <property type="match status" value="1"/>
</dbReference>
<dbReference type="eggNOG" id="COG2124">
    <property type="taxonomic scope" value="Bacteria"/>
</dbReference>
<keyword evidence="7 8" id="KW-0503">Monooxygenase</keyword>
<evidence type="ECO:0000313" key="9">
    <source>
        <dbReference type="EMBL" id="EFV12359.1"/>
    </source>
</evidence>
<dbReference type="Gene3D" id="1.10.630.10">
    <property type="entry name" value="Cytochrome P450"/>
    <property type="match status" value="1"/>
</dbReference>
<dbReference type="PANTHER" id="PTHR46696">
    <property type="entry name" value="P450, PUTATIVE (EUROFUNG)-RELATED"/>
    <property type="match status" value="1"/>
</dbReference>
<dbReference type="PRINTS" id="PR00359">
    <property type="entry name" value="BP450"/>
</dbReference>
<reference evidence="9 10" key="1">
    <citation type="journal article" date="2011" name="Stand. Genomic Sci.">
        <title>High quality draft genome sequence of Segniliparus rugosus CDC 945(T)= (ATCC BAA-974(T)).</title>
        <authorList>
            <person name="Earl A.M."/>
            <person name="Desjardins C.A."/>
            <person name="Fitzgerald M.G."/>
            <person name="Arachchi H.M."/>
            <person name="Zeng Q."/>
            <person name="Mehta T."/>
            <person name="Griggs A."/>
            <person name="Birren B.W."/>
            <person name="Toney N.C."/>
            <person name="Carr J."/>
            <person name="Posey J."/>
            <person name="Butler W.R."/>
        </authorList>
    </citation>
    <scope>NUCLEOTIDE SEQUENCE [LARGE SCALE GENOMIC DNA]</scope>
    <source>
        <strain evidence="10">ATCC BAA-974 / DSM 45345 / CCUG 50838 / CIP 108380 / JCM 13579 / CDC 945</strain>
    </source>
</reference>
<dbReference type="AlphaFoldDB" id="E5XTH6"/>
<evidence type="ECO:0000256" key="7">
    <source>
        <dbReference type="ARBA" id="ARBA00023033"/>
    </source>
</evidence>
<dbReference type="GO" id="GO:0020037">
    <property type="term" value="F:heme binding"/>
    <property type="evidence" value="ECO:0007669"/>
    <property type="project" value="InterPro"/>
</dbReference>
<dbReference type="SUPFAM" id="SSF48264">
    <property type="entry name" value="Cytochrome P450"/>
    <property type="match status" value="1"/>
</dbReference>
<dbReference type="PANTHER" id="PTHR46696:SF1">
    <property type="entry name" value="CYTOCHROME P450 YJIB-RELATED"/>
    <property type="match status" value="1"/>
</dbReference>
<dbReference type="EMBL" id="ACZI02000002">
    <property type="protein sequence ID" value="EFV12359.1"/>
    <property type="molecule type" value="Genomic_DNA"/>
</dbReference>
<dbReference type="RefSeq" id="WP_007471378.1">
    <property type="nucleotide sequence ID" value="NZ_KI391953.1"/>
</dbReference>
<dbReference type="HOGENOM" id="CLU_033716_1_0_11"/>
<dbReference type="Proteomes" id="UP000004816">
    <property type="component" value="Unassembled WGS sequence"/>
</dbReference>
<dbReference type="GO" id="GO:0004497">
    <property type="term" value="F:monooxygenase activity"/>
    <property type="evidence" value="ECO:0007669"/>
    <property type="project" value="UniProtKB-KW"/>
</dbReference>
<evidence type="ECO:0000256" key="6">
    <source>
        <dbReference type="ARBA" id="ARBA00023004"/>
    </source>
</evidence>
<dbReference type="InterPro" id="IPR002397">
    <property type="entry name" value="Cyt_P450_B"/>
</dbReference>
<keyword evidence="4 8" id="KW-0479">Metal-binding</keyword>
<dbReference type="GO" id="GO:0005506">
    <property type="term" value="F:iron ion binding"/>
    <property type="evidence" value="ECO:0007669"/>
    <property type="project" value="InterPro"/>
</dbReference>
<dbReference type="GO" id="GO:0016705">
    <property type="term" value="F:oxidoreductase activity, acting on paired donors, with incorporation or reduction of molecular oxygen"/>
    <property type="evidence" value="ECO:0007669"/>
    <property type="project" value="InterPro"/>
</dbReference>
<gene>
    <name evidence="9" type="ORF">HMPREF9336_02798</name>
</gene>
<comment type="similarity">
    <text evidence="2 8">Belongs to the cytochrome P450 family.</text>
</comment>
<keyword evidence="3 8" id="KW-0349">Heme</keyword>
<dbReference type="PROSITE" id="PS00086">
    <property type="entry name" value="CYTOCHROME_P450"/>
    <property type="match status" value="1"/>
</dbReference>
<dbReference type="STRING" id="679197.HMPREF9336_02798"/>
<dbReference type="InterPro" id="IPR036396">
    <property type="entry name" value="Cyt_P450_sf"/>
</dbReference>
<protein>
    <recommendedName>
        <fullName evidence="11">Cytochrome P450</fullName>
    </recommendedName>
</protein>
<comment type="cofactor">
    <cofactor evidence="1">
        <name>heme</name>
        <dbReference type="ChEBI" id="CHEBI:30413"/>
    </cofactor>
</comment>
<keyword evidence="10" id="KW-1185">Reference proteome</keyword>
<accession>E5XTH6</accession>
<dbReference type="Pfam" id="PF00067">
    <property type="entry name" value="p450"/>
    <property type="match status" value="1"/>
</dbReference>
<keyword evidence="6 8" id="KW-0408">Iron</keyword>
<proteinExistence type="inferred from homology"/>
<sequence length="414" mass="44804">MPYETIAVTPDFIADPWPTYERLRGKGPVHKIATPGGITAWLVIDYDLAKRALTDPAFSKDLAARLKIIDRLLGHQPSDEPVRPALLGLDPPEHTRLRKLAAKAFTAHASATWRPRVEEIVAGLVQTLRDAPGPVDLVAQYAYPLPVAVISELLGVPEADRGKFGAWSREIMDFQTPGREGAAEVANKEFRAFVRQLVAAKRAQPGPGDLLDDLIAATEDPPLAELAGGAPSDRLTDEELFSMIIILLIAGHETTVNLISTATALVANDDGLRERVLTRPESVPALIEETLRFDGPATVATMRHTVAPVLLGDVEIQAGELVIVGLGAANRDPAKYPEPGRFDPDRSTSGHLGFGHGVHFCLGAALARIEGEVAVRELFRAFPGLVLAEQEPRWRPSFLRGRLALPARLTATPR</sequence>
<dbReference type="CDD" id="cd11029">
    <property type="entry name" value="CYP107-like"/>
    <property type="match status" value="1"/>
</dbReference>
<evidence type="ECO:0000256" key="2">
    <source>
        <dbReference type="ARBA" id="ARBA00010617"/>
    </source>
</evidence>
<dbReference type="InterPro" id="IPR001128">
    <property type="entry name" value="Cyt_P450"/>
</dbReference>
<dbReference type="PRINTS" id="PR00385">
    <property type="entry name" value="P450"/>
</dbReference>
<evidence type="ECO:0000256" key="8">
    <source>
        <dbReference type="RuleBase" id="RU000461"/>
    </source>
</evidence>
<keyword evidence="5 8" id="KW-0560">Oxidoreductase</keyword>
<evidence type="ECO:0000313" key="10">
    <source>
        <dbReference type="Proteomes" id="UP000004816"/>
    </source>
</evidence>
<organism evidence="9 10">
    <name type="scientific">Segniliparus rugosus (strain ATCC BAA-974 / DSM 45345 / CCUG 50838 / CIP 108380 / JCM 13579 / CDC 945)</name>
    <dbReference type="NCBI Taxonomy" id="679197"/>
    <lineage>
        <taxon>Bacteria</taxon>
        <taxon>Bacillati</taxon>
        <taxon>Actinomycetota</taxon>
        <taxon>Actinomycetes</taxon>
        <taxon>Mycobacteriales</taxon>
        <taxon>Segniliparaceae</taxon>
        <taxon>Segniliparus</taxon>
    </lineage>
</organism>